<sequence length="280" mass="31651">MDNTEVAEVENSAELKPKTHFTGKVVKTALAGAVVDLGEGKLGLLHISQIQTAEPGQQLTSVAEVLQIGQEIEVWVRRVKDNRIELTMFKPLDLDWKDIKKDMVVKGKVVRLEKFGAFVDIGAERPGLIHISEMAHGYVRQPSDVVKEDDEVEAMVLDVNKKKKQIKLSLKAMQPEPVKEEEPVRLSDLTPKREKPQRKKKAAPRSRTHEGGEDFSHLMESINEPKDENEPTAMEIAIREAMEKAKTRKKEQEEKKKSKSSNVEQEDAFSRTLEQKARTA</sequence>
<feature type="domain" description="S1 motif" evidence="5">
    <location>
        <begin position="18"/>
        <end position="89"/>
    </location>
</feature>
<organism evidence="6">
    <name type="scientific">Longilinea arvoryzae</name>
    <dbReference type="NCBI Taxonomy" id="360412"/>
    <lineage>
        <taxon>Bacteria</taxon>
        <taxon>Bacillati</taxon>
        <taxon>Chloroflexota</taxon>
        <taxon>Anaerolineae</taxon>
        <taxon>Anaerolineales</taxon>
        <taxon>Anaerolineaceae</taxon>
        <taxon>Longilinea</taxon>
    </lineage>
</organism>
<dbReference type="GO" id="GO:0005840">
    <property type="term" value="C:ribosome"/>
    <property type="evidence" value="ECO:0007669"/>
    <property type="project" value="UniProtKB-KW"/>
</dbReference>
<keyword evidence="7" id="KW-1185">Reference proteome</keyword>
<dbReference type="GO" id="GO:0003735">
    <property type="term" value="F:structural constituent of ribosome"/>
    <property type="evidence" value="ECO:0007669"/>
    <property type="project" value="TreeGrafter"/>
</dbReference>
<dbReference type="PROSITE" id="PS50126">
    <property type="entry name" value="S1"/>
    <property type="match status" value="2"/>
</dbReference>
<dbReference type="RefSeq" id="WP_075073631.1">
    <property type="nucleotide sequence ID" value="NZ_DF967972.1"/>
</dbReference>
<evidence type="ECO:0000256" key="3">
    <source>
        <dbReference type="ARBA" id="ARBA00023274"/>
    </source>
</evidence>
<reference evidence="6" key="1">
    <citation type="submission" date="2015-07" db="EMBL/GenBank/DDBJ databases">
        <title>Draft Genome Sequences of Anaerolinea thermolimosa IMO-1, Bellilinea caldifistulae GOMI-1, Leptolinea tardivitalis YMTK-2, Levilinea saccharolytica KIBI-1,Longilinea arvoryzae KOME-1, Previously Described as Members of the Anaerolineaceae (Chloroflexi).</title>
        <authorList>
            <person name="Sekiguchi Y."/>
            <person name="Ohashi A."/>
            <person name="Matsuura N."/>
            <person name="Tourlousse M.D."/>
        </authorList>
    </citation>
    <scope>NUCLEOTIDE SEQUENCE [LARGE SCALE GENOMIC DNA]</scope>
    <source>
        <strain evidence="6">KOME-1</strain>
    </source>
</reference>
<dbReference type="OrthoDB" id="9810507at2"/>
<evidence type="ECO:0000256" key="1">
    <source>
        <dbReference type="ARBA" id="ARBA00006767"/>
    </source>
</evidence>
<dbReference type="SUPFAM" id="SSF50249">
    <property type="entry name" value="Nucleic acid-binding proteins"/>
    <property type="match status" value="2"/>
</dbReference>
<gene>
    <name evidence="6" type="ORF">LARV_02136</name>
</gene>
<dbReference type="GO" id="GO:0006412">
    <property type="term" value="P:translation"/>
    <property type="evidence" value="ECO:0007669"/>
    <property type="project" value="TreeGrafter"/>
</dbReference>
<proteinExistence type="inferred from homology"/>
<dbReference type="PANTHER" id="PTHR10724:SF7">
    <property type="entry name" value="SMALL RIBOSOMAL SUBUNIT PROTEIN BS1C"/>
    <property type="match status" value="1"/>
</dbReference>
<dbReference type="PANTHER" id="PTHR10724">
    <property type="entry name" value="30S RIBOSOMAL PROTEIN S1"/>
    <property type="match status" value="1"/>
</dbReference>
<feature type="region of interest" description="Disordered" evidence="4">
    <location>
        <begin position="173"/>
        <end position="280"/>
    </location>
</feature>
<keyword evidence="3" id="KW-0687">Ribonucleoprotein</keyword>
<accession>A0A0S7BGV6</accession>
<dbReference type="AlphaFoldDB" id="A0A0S7BGV6"/>
<evidence type="ECO:0000313" key="6">
    <source>
        <dbReference type="EMBL" id="GAP14368.1"/>
    </source>
</evidence>
<evidence type="ECO:0000256" key="2">
    <source>
        <dbReference type="ARBA" id="ARBA00022980"/>
    </source>
</evidence>
<feature type="domain" description="S1 motif" evidence="5">
    <location>
        <begin position="102"/>
        <end position="171"/>
    </location>
</feature>
<dbReference type="FunFam" id="2.40.50.140:FF:000051">
    <property type="entry name" value="RNA-binding transcriptional accessory protein"/>
    <property type="match status" value="1"/>
</dbReference>
<evidence type="ECO:0000259" key="5">
    <source>
        <dbReference type="PROSITE" id="PS50126"/>
    </source>
</evidence>
<protein>
    <submittedName>
        <fullName evidence="6">Ribosomal protein S1</fullName>
    </submittedName>
</protein>
<dbReference type="InterPro" id="IPR003029">
    <property type="entry name" value="S1_domain"/>
</dbReference>
<dbReference type="GO" id="GO:0005737">
    <property type="term" value="C:cytoplasm"/>
    <property type="evidence" value="ECO:0007669"/>
    <property type="project" value="UniProtKB-ARBA"/>
</dbReference>
<dbReference type="InterPro" id="IPR012340">
    <property type="entry name" value="NA-bd_OB-fold"/>
</dbReference>
<dbReference type="Gene3D" id="2.40.50.140">
    <property type="entry name" value="Nucleic acid-binding proteins"/>
    <property type="match status" value="2"/>
</dbReference>
<evidence type="ECO:0000256" key="4">
    <source>
        <dbReference type="SAM" id="MobiDB-lite"/>
    </source>
</evidence>
<feature type="compositionally biased region" description="Basic residues" evidence="4">
    <location>
        <begin position="195"/>
        <end position="206"/>
    </location>
</feature>
<feature type="compositionally biased region" description="Basic and acidic residues" evidence="4">
    <location>
        <begin position="237"/>
        <end position="256"/>
    </location>
</feature>
<evidence type="ECO:0000313" key="7">
    <source>
        <dbReference type="Proteomes" id="UP000055060"/>
    </source>
</evidence>
<dbReference type="STRING" id="360412.LARV_02136"/>
<dbReference type="EMBL" id="DF967972">
    <property type="protein sequence ID" value="GAP14368.1"/>
    <property type="molecule type" value="Genomic_DNA"/>
</dbReference>
<comment type="similarity">
    <text evidence="1">Belongs to the bacterial ribosomal protein bS1 family.</text>
</comment>
<dbReference type="InterPro" id="IPR050437">
    <property type="entry name" value="Ribos_protein_bS1-like"/>
</dbReference>
<feature type="compositionally biased region" description="Basic and acidic residues" evidence="4">
    <location>
        <begin position="207"/>
        <end position="229"/>
    </location>
</feature>
<keyword evidence="2 6" id="KW-0689">Ribosomal protein</keyword>
<feature type="compositionally biased region" description="Basic and acidic residues" evidence="4">
    <location>
        <begin position="177"/>
        <end position="194"/>
    </location>
</feature>
<dbReference type="SMART" id="SM00316">
    <property type="entry name" value="S1"/>
    <property type="match status" value="2"/>
</dbReference>
<dbReference type="Pfam" id="PF00575">
    <property type="entry name" value="S1"/>
    <property type="match status" value="2"/>
</dbReference>
<dbReference type="Proteomes" id="UP000055060">
    <property type="component" value="Unassembled WGS sequence"/>
</dbReference>
<name>A0A0S7BGV6_9CHLR</name>
<dbReference type="GO" id="GO:0003729">
    <property type="term" value="F:mRNA binding"/>
    <property type="evidence" value="ECO:0007669"/>
    <property type="project" value="UniProtKB-ARBA"/>
</dbReference>